<evidence type="ECO:0000256" key="1">
    <source>
        <dbReference type="SAM" id="MobiDB-lite"/>
    </source>
</evidence>
<feature type="region of interest" description="Disordered" evidence="1">
    <location>
        <begin position="1"/>
        <end position="56"/>
    </location>
</feature>
<gene>
    <name evidence="2" type="ORF">B296_00002413</name>
</gene>
<proteinExistence type="predicted"/>
<dbReference type="Proteomes" id="UP000287651">
    <property type="component" value="Unassembled WGS sequence"/>
</dbReference>
<dbReference type="AlphaFoldDB" id="A0A427B8I8"/>
<evidence type="ECO:0000313" key="2">
    <source>
        <dbReference type="EMBL" id="RRT84784.1"/>
    </source>
</evidence>
<name>A0A427B8I8_ENSVE</name>
<reference evidence="2 3" key="1">
    <citation type="journal article" date="2014" name="Agronomy (Basel)">
        <title>A Draft Genome Sequence for Ensete ventricosum, the Drought-Tolerant Tree Against Hunger.</title>
        <authorList>
            <person name="Harrison J."/>
            <person name="Moore K.A."/>
            <person name="Paszkiewicz K."/>
            <person name="Jones T."/>
            <person name="Grant M."/>
            <person name="Ambacheew D."/>
            <person name="Muzemil S."/>
            <person name="Studholme D.J."/>
        </authorList>
    </citation>
    <scope>NUCLEOTIDE SEQUENCE [LARGE SCALE GENOMIC DNA]</scope>
</reference>
<feature type="compositionally biased region" description="Basic and acidic residues" evidence="1">
    <location>
        <begin position="136"/>
        <end position="147"/>
    </location>
</feature>
<feature type="compositionally biased region" description="Basic residues" evidence="1">
    <location>
        <begin position="1"/>
        <end position="11"/>
    </location>
</feature>
<organism evidence="2 3">
    <name type="scientific">Ensete ventricosum</name>
    <name type="common">Abyssinian banana</name>
    <name type="synonym">Musa ensete</name>
    <dbReference type="NCBI Taxonomy" id="4639"/>
    <lineage>
        <taxon>Eukaryota</taxon>
        <taxon>Viridiplantae</taxon>
        <taxon>Streptophyta</taxon>
        <taxon>Embryophyta</taxon>
        <taxon>Tracheophyta</taxon>
        <taxon>Spermatophyta</taxon>
        <taxon>Magnoliopsida</taxon>
        <taxon>Liliopsida</taxon>
        <taxon>Zingiberales</taxon>
        <taxon>Musaceae</taxon>
        <taxon>Ensete</taxon>
    </lineage>
</organism>
<dbReference type="EMBL" id="AMZH03000233">
    <property type="protein sequence ID" value="RRT84784.1"/>
    <property type="molecule type" value="Genomic_DNA"/>
</dbReference>
<comment type="caution">
    <text evidence="2">The sequence shown here is derived from an EMBL/GenBank/DDBJ whole genome shotgun (WGS) entry which is preliminary data.</text>
</comment>
<feature type="region of interest" description="Disordered" evidence="1">
    <location>
        <begin position="136"/>
        <end position="159"/>
    </location>
</feature>
<sequence length="207" mass="23280">MPLRQLNHRTRPPTEPSSFLPIEETSTPAPTPNRYRRLLNDPGFSPPVANPGPPPVSVEAFFGLTHQRLEEELRFPQTKDTPENSNASIAQLASRSRDVVRALPDPDIVSSDSTDSVREQLRLVNQRLDEVRKDFAKSKEEVGESSKAESPFVPEIQDEPVPHGFRLSRWNITTVARTPWSTLRPSEPKWPSTTLLTLSCAEPSRQL</sequence>
<evidence type="ECO:0000313" key="3">
    <source>
        <dbReference type="Proteomes" id="UP000287651"/>
    </source>
</evidence>
<feature type="compositionally biased region" description="Pro residues" evidence="1">
    <location>
        <begin position="44"/>
        <end position="56"/>
    </location>
</feature>
<protein>
    <submittedName>
        <fullName evidence="2">Uncharacterized protein</fullName>
    </submittedName>
</protein>
<accession>A0A427B8I8</accession>